<gene>
    <name evidence="8" type="ORF">SPSC_05771</name>
</gene>
<organism evidence="8">
    <name type="scientific">Sporisorium scitamineum</name>
    <dbReference type="NCBI Taxonomy" id="49012"/>
    <lineage>
        <taxon>Eukaryota</taxon>
        <taxon>Fungi</taxon>
        <taxon>Dikarya</taxon>
        <taxon>Basidiomycota</taxon>
        <taxon>Ustilaginomycotina</taxon>
        <taxon>Ustilaginomycetes</taxon>
        <taxon>Ustilaginales</taxon>
        <taxon>Ustilaginaceae</taxon>
        <taxon>Sporisorium</taxon>
    </lineage>
</organism>
<feature type="compositionally biased region" description="Low complexity" evidence="7">
    <location>
        <begin position="1"/>
        <end position="18"/>
    </location>
</feature>
<dbReference type="PANTHER" id="PTHR12265:SF30">
    <property type="entry name" value="TRANSMEMBRANE PROTEIN 53"/>
    <property type="match status" value="1"/>
</dbReference>
<feature type="region of interest" description="Disordered" evidence="7">
    <location>
        <begin position="117"/>
        <end position="174"/>
    </location>
</feature>
<dbReference type="InterPro" id="IPR008547">
    <property type="entry name" value="DUF829_TMEM53"/>
</dbReference>
<dbReference type="GO" id="GO:0031965">
    <property type="term" value="C:nuclear membrane"/>
    <property type="evidence" value="ECO:0007669"/>
    <property type="project" value="UniProtKB-SubCell"/>
</dbReference>
<proteinExistence type="predicted"/>
<dbReference type="PANTHER" id="PTHR12265">
    <property type="entry name" value="TRANSMEMBRANE PROTEIN 53"/>
    <property type="match status" value="1"/>
</dbReference>
<dbReference type="AlphaFoldDB" id="A0A127Z4Y1"/>
<keyword evidence="4" id="KW-0472">Membrane</keyword>
<keyword evidence="5" id="KW-0539">Nucleus</keyword>
<accession>A0A127Z4Y1</accession>
<feature type="compositionally biased region" description="Polar residues" evidence="7">
    <location>
        <begin position="25"/>
        <end position="36"/>
    </location>
</feature>
<evidence type="ECO:0000256" key="3">
    <source>
        <dbReference type="ARBA" id="ARBA00022989"/>
    </source>
</evidence>
<feature type="compositionally biased region" description="Low complexity" evidence="7">
    <location>
        <begin position="124"/>
        <end position="161"/>
    </location>
</feature>
<evidence type="ECO:0000256" key="2">
    <source>
        <dbReference type="ARBA" id="ARBA00022692"/>
    </source>
</evidence>
<dbReference type="OrthoDB" id="77878at2759"/>
<evidence type="ECO:0000256" key="1">
    <source>
        <dbReference type="ARBA" id="ARBA00004126"/>
    </source>
</evidence>
<keyword evidence="3" id="KW-1133">Transmembrane helix</keyword>
<feature type="compositionally biased region" description="Low complexity" evidence="7">
    <location>
        <begin position="37"/>
        <end position="87"/>
    </location>
</feature>
<evidence type="ECO:0000256" key="4">
    <source>
        <dbReference type="ARBA" id="ARBA00023136"/>
    </source>
</evidence>
<reference evidence="8" key="1">
    <citation type="submission" date="2014-06" db="EMBL/GenBank/DDBJ databases">
        <authorList>
            <person name="Ju J."/>
            <person name="Zhang J."/>
        </authorList>
    </citation>
    <scope>NUCLEOTIDE SEQUENCE</scope>
    <source>
        <strain evidence="8">SscI8</strain>
    </source>
</reference>
<evidence type="ECO:0000256" key="5">
    <source>
        <dbReference type="ARBA" id="ARBA00023242"/>
    </source>
</evidence>
<dbReference type="Pfam" id="PF05705">
    <property type="entry name" value="DUF829"/>
    <property type="match status" value="1"/>
</dbReference>
<evidence type="ECO:0000256" key="7">
    <source>
        <dbReference type="SAM" id="MobiDB-lite"/>
    </source>
</evidence>
<protein>
    <submittedName>
        <fullName evidence="8">Uncharacterized protein</fullName>
    </submittedName>
</protein>
<keyword evidence="2" id="KW-0812">Transmembrane</keyword>
<dbReference type="EMBL" id="LK056689">
    <property type="protein sequence ID" value="CDR88939.1"/>
    <property type="molecule type" value="Genomic_DNA"/>
</dbReference>
<evidence type="ECO:0000256" key="6">
    <source>
        <dbReference type="ARBA" id="ARBA00037847"/>
    </source>
</evidence>
<feature type="region of interest" description="Disordered" evidence="7">
    <location>
        <begin position="1"/>
        <end position="87"/>
    </location>
</feature>
<sequence>MPPSKSSKSAKASKAAKAILHPKSTLASARSNHSRQASTESASASETSAPSKSSASSIRRAPSNASISSNTAKPLPSAPSSTGSPATSIAALPVAAPTPSVLAPPISTDILSLKKQAMDRMSLSPTSTTSPTAAQAPVGSTSAAAKPSPPSSSATVAPYATDEGPTKASTARQAEAVETVADTARVGKAKDSQTFASEVAAVLAESEPAPGEKPLEEAIAAPTLIADAIVNKPAEAAQAASLSSRPASTPALEKELPLSTTQTDAPAAAAVARLATFTPPELTRLQHNTFVSRPTDPSRAALRDLDLSALPAPLRPIDRQNGLVRSPSHIVIFGWMDAPIRLVAKYAQPYTVLFPEATVLIQLSDGKSYLAREAVRRQQLQRVIAELSSSPTSSVDETAIEISQTKDVGDSTVTLIEHSEARSASSEDGKVNRAEVGGFVIHSFSDGGAGNLALFLDELVRRKGASPRIHSLIMDSSPGKSNPSTGSFAFTMHMADRPRLRAIVRFLVYIGLYLLQIWTKVTGQPGRGELMRKRLNSLRSWSWVTASYTSKAPPPPPQQQQQQQQQQSDKTDYPPRMYMYTKADKLIPWQFVEEHAKHLASIRQTQPHLVQMEKPEEGKDLLSSVKAAKSQVGAAEYKVELRRWDTPPHCSIGRSDFEGYWAAVIDFYTNVLSKSD</sequence>
<feature type="region of interest" description="Disordered" evidence="7">
    <location>
        <begin position="549"/>
        <end position="574"/>
    </location>
</feature>
<evidence type="ECO:0000313" key="8">
    <source>
        <dbReference type="EMBL" id="CDR88939.1"/>
    </source>
</evidence>
<name>A0A127Z4Y1_9BASI</name>
<comment type="subcellular location">
    <subcellularLocation>
        <location evidence="6">Endomembrane system</location>
        <topology evidence="6">Single-pass membrane protein</topology>
    </subcellularLocation>
    <subcellularLocation>
        <location evidence="1">Nucleus membrane</location>
    </subcellularLocation>
</comment>